<evidence type="ECO:0000256" key="9">
    <source>
        <dbReference type="ARBA" id="ARBA00023002"/>
    </source>
</evidence>
<dbReference type="Gene3D" id="1.20.58.100">
    <property type="entry name" value="Fumarate reductase/succinate dehydrogenase flavoprotein-like, C-terminal domain"/>
    <property type="match status" value="1"/>
</dbReference>
<dbReference type="InterPro" id="IPR036188">
    <property type="entry name" value="FAD/NAD-bd_sf"/>
</dbReference>
<comment type="catalytic activity">
    <reaction evidence="10">
        <text>L-aspartate + O2 = iminosuccinate + H2O2</text>
        <dbReference type="Rhea" id="RHEA:25876"/>
        <dbReference type="ChEBI" id="CHEBI:15379"/>
        <dbReference type="ChEBI" id="CHEBI:16240"/>
        <dbReference type="ChEBI" id="CHEBI:29991"/>
        <dbReference type="ChEBI" id="CHEBI:77875"/>
        <dbReference type="EC" id="1.4.3.16"/>
    </reaction>
    <physiologicalReaction direction="left-to-right" evidence="10">
        <dbReference type="Rhea" id="RHEA:25877"/>
    </physiologicalReaction>
</comment>
<comment type="function">
    <text evidence="12">Catalyzes the oxidation of L-aspartate to iminoaspartate.</text>
</comment>
<evidence type="ECO:0000256" key="5">
    <source>
        <dbReference type="ARBA" id="ARBA00021901"/>
    </source>
</evidence>
<evidence type="ECO:0000313" key="15">
    <source>
        <dbReference type="EMBL" id="MDQ0161205.1"/>
    </source>
</evidence>
<keyword evidence="7 12" id="KW-0662">Pyridine nucleotide biosynthesis</keyword>
<evidence type="ECO:0000259" key="14">
    <source>
        <dbReference type="Pfam" id="PF02910"/>
    </source>
</evidence>
<dbReference type="RefSeq" id="WP_419151049.1">
    <property type="nucleotide sequence ID" value="NZ_JAUSTR010000001.1"/>
</dbReference>
<evidence type="ECO:0000256" key="11">
    <source>
        <dbReference type="NCBIfam" id="TIGR00551"/>
    </source>
</evidence>
<dbReference type="EC" id="1.4.3.16" evidence="4 11"/>
<evidence type="ECO:0000313" key="16">
    <source>
        <dbReference type="Proteomes" id="UP001225646"/>
    </source>
</evidence>
<dbReference type="GO" id="GO:0008734">
    <property type="term" value="F:L-aspartate oxidase activity"/>
    <property type="evidence" value="ECO:0007669"/>
    <property type="project" value="UniProtKB-EC"/>
</dbReference>
<evidence type="ECO:0000256" key="12">
    <source>
        <dbReference type="RuleBase" id="RU362049"/>
    </source>
</evidence>
<keyword evidence="16" id="KW-1185">Reference proteome</keyword>
<feature type="domain" description="Fumarate reductase/succinate dehydrogenase flavoprotein-like C-terminal" evidence="14">
    <location>
        <begin position="411"/>
        <end position="499"/>
    </location>
</feature>
<dbReference type="InterPro" id="IPR005288">
    <property type="entry name" value="NadB"/>
</dbReference>
<evidence type="ECO:0000256" key="10">
    <source>
        <dbReference type="ARBA" id="ARBA00048305"/>
    </source>
</evidence>
<dbReference type="InterPro" id="IPR015939">
    <property type="entry name" value="Fum_Rdtase/Succ_DH_flav-like_C"/>
</dbReference>
<dbReference type="SUPFAM" id="SSF56425">
    <property type="entry name" value="Succinate dehydrogenase/fumarate reductase flavoprotein, catalytic domain"/>
    <property type="match status" value="1"/>
</dbReference>
<sequence>MTQYDVIIVGSGISALTVASQLCEKMNILMITKGLKQQSNSSLAQGGIAAAIGKGDHWKFHFEDTLYAGCFHNTEKAAKELVQSGEEVISSLQQNGMQFDVNDYGELLLGREGAHRKKRIIHAGGDATGKRLIDHFLTRLNERVTLLENHMVFDIEVVNNRAIGVWVKTKENEIIFYSGAHIILATGGCGALYEVTSNSSLMTGDGLAMAYRAGATLIDMEFIQFHPTMLYIDGACKGLISETVRGEGAFLIDENGRRIMENAHPFMDLAPRDVVARVMQQEIKHGHRIFLDISNIQQFRKRFPTITRLCEENGIDVEKGRIPVAPGMHFLMGGIETDLFGRTSIERLYAVGETACTGVHGANRLASNSLLEGLVFGKRLAFYISEQPLDVMMTNAAKRFGNEKIALPSKREIQEMMMTYVGITRSNEGLSFALHYFEQFLKTPSFFTINVNGFTIEDLECMNMITVGWLIAKAAFMRKESRGGHYRIDFPKENDWWKQKRIRLSIFEHEGVN</sequence>
<evidence type="ECO:0000259" key="13">
    <source>
        <dbReference type="Pfam" id="PF00890"/>
    </source>
</evidence>
<dbReference type="Gene3D" id="3.50.50.60">
    <property type="entry name" value="FAD/NAD(P)-binding domain"/>
    <property type="match status" value="1"/>
</dbReference>
<dbReference type="Gene3D" id="3.90.700.10">
    <property type="entry name" value="Succinate dehydrogenase/fumarate reductase flavoprotein, catalytic domain"/>
    <property type="match status" value="1"/>
</dbReference>
<reference evidence="15 16" key="1">
    <citation type="submission" date="2023-07" db="EMBL/GenBank/DDBJ databases">
        <title>Genomic Encyclopedia of Type Strains, Phase IV (KMG-IV): sequencing the most valuable type-strain genomes for metagenomic binning, comparative biology and taxonomic classification.</title>
        <authorList>
            <person name="Goeker M."/>
        </authorList>
    </citation>
    <scope>NUCLEOTIDE SEQUENCE [LARGE SCALE GENOMIC DNA]</scope>
    <source>
        <strain evidence="15 16">DSM 19092</strain>
    </source>
</reference>
<accession>A0ABT9VK93</accession>
<evidence type="ECO:0000256" key="2">
    <source>
        <dbReference type="ARBA" id="ARBA00004950"/>
    </source>
</evidence>
<keyword evidence="6 12" id="KW-0285">Flavoprotein</keyword>
<dbReference type="PANTHER" id="PTHR42716:SF2">
    <property type="entry name" value="L-ASPARTATE OXIDASE, CHLOROPLASTIC"/>
    <property type="match status" value="1"/>
</dbReference>
<dbReference type="InterPro" id="IPR037099">
    <property type="entry name" value="Fum_R/Succ_DH_flav-like_C_sf"/>
</dbReference>
<feature type="domain" description="FAD-dependent oxidoreductase 2 FAD-binding" evidence="13">
    <location>
        <begin position="5"/>
        <end position="370"/>
    </location>
</feature>
<organism evidence="15 16">
    <name type="scientific">Aeribacillus alveayuensis</name>
    <dbReference type="NCBI Taxonomy" id="279215"/>
    <lineage>
        <taxon>Bacteria</taxon>
        <taxon>Bacillati</taxon>
        <taxon>Bacillota</taxon>
        <taxon>Bacilli</taxon>
        <taxon>Bacillales</taxon>
        <taxon>Bacillaceae</taxon>
        <taxon>Aeribacillus</taxon>
    </lineage>
</organism>
<keyword evidence="8 12" id="KW-0274">FAD</keyword>
<comment type="subcellular location">
    <subcellularLocation>
        <location evidence="12">Cytoplasm</location>
    </subcellularLocation>
</comment>
<keyword evidence="9 12" id="KW-0560">Oxidoreductase</keyword>
<comment type="caution">
    <text evidence="15">The sequence shown here is derived from an EMBL/GenBank/DDBJ whole genome shotgun (WGS) entry which is preliminary data.</text>
</comment>
<dbReference type="Pfam" id="PF02910">
    <property type="entry name" value="Succ_DH_flav_C"/>
    <property type="match status" value="1"/>
</dbReference>
<dbReference type="Pfam" id="PF00890">
    <property type="entry name" value="FAD_binding_2"/>
    <property type="match status" value="1"/>
</dbReference>
<dbReference type="NCBIfam" id="TIGR00551">
    <property type="entry name" value="nadB"/>
    <property type="match status" value="1"/>
</dbReference>
<evidence type="ECO:0000256" key="6">
    <source>
        <dbReference type="ARBA" id="ARBA00022630"/>
    </source>
</evidence>
<proteinExistence type="inferred from homology"/>
<dbReference type="InterPro" id="IPR003953">
    <property type="entry name" value="FAD-dep_OxRdtase_2_FAD-bd"/>
</dbReference>
<comment type="cofactor">
    <cofactor evidence="1 12">
        <name>FAD</name>
        <dbReference type="ChEBI" id="CHEBI:57692"/>
    </cofactor>
</comment>
<evidence type="ECO:0000256" key="1">
    <source>
        <dbReference type="ARBA" id="ARBA00001974"/>
    </source>
</evidence>
<protein>
    <recommendedName>
        <fullName evidence="5 11">L-aspartate oxidase</fullName>
        <ecNumber evidence="4 11">1.4.3.16</ecNumber>
    </recommendedName>
</protein>
<evidence type="ECO:0000256" key="7">
    <source>
        <dbReference type="ARBA" id="ARBA00022642"/>
    </source>
</evidence>
<dbReference type="EMBL" id="JAUSTR010000001">
    <property type="protein sequence ID" value="MDQ0161205.1"/>
    <property type="molecule type" value="Genomic_DNA"/>
</dbReference>
<evidence type="ECO:0000256" key="4">
    <source>
        <dbReference type="ARBA" id="ARBA00012173"/>
    </source>
</evidence>
<dbReference type="SUPFAM" id="SSF51905">
    <property type="entry name" value="FAD/NAD(P)-binding domain"/>
    <property type="match status" value="1"/>
</dbReference>
<evidence type="ECO:0000256" key="3">
    <source>
        <dbReference type="ARBA" id="ARBA00008562"/>
    </source>
</evidence>
<comment type="pathway">
    <text evidence="2 12">Cofactor biosynthesis; NAD(+) biosynthesis; iminoaspartate from L-aspartate (oxidase route): step 1/1.</text>
</comment>
<name>A0ABT9VK93_9BACI</name>
<comment type="similarity">
    <text evidence="3 12">Belongs to the FAD-dependent oxidoreductase 2 family. NadB subfamily.</text>
</comment>
<dbReference type="NCBIfam" id="NF005978">
    <property type="entry name" value="PRK08071.1"/>
    <property type="match status" value="1"/>
</dbReference>
<dbReference type="Proteomes" id="UP001225646">
    <property type="component" value="Unassembled WGS sequence"/>
</dbReference>
<dbReference type="InterPro" id="IPR027477">
    <property type="entry name" value="Succ_DH/fumarate_Rdtase_cat_sf"/>
</dbReference>
<dbReference type="PANTHER" id="PTHR42716">
    <property type="entry name" value="L-ASPARTATE OXIDASE"/>
    <property type="match status" value="1"/>
</dbReference>
<evidence type="ECO:0000256" key="8">
    <source>
        <dbReference type="ARBA" id="ARBA00022827"/>
    </source>
</evidence>
<dbReference type="SUPFAM" id="SSF46977">
    <property type="entry name" value="Succinate dehydrogenase/fumarate reductase flavoprotein C-terminal domain"/>
    <property type="match status" value="1"/>
</dbReference>
<gene>
    <name evidence="15" type="ORF">J2S06_000275</name>
</gene>